<name>A0A3E0HVB5_9FLAO</name>
<dbReference type="SUPFAM" id="SSF49464">
    <property type="entry name" value="Carboxypeptidase regulatory domain-like"/>
    <property type="match status" value="1"/>
</dbReference>
<gene>
    <name evidence="1" type="ORF">C7448_10464</name>
</gene>
<evidence type="ECO:0000313" key="1">
    <source>
        <dbReference type="EMBL" id="REH50452.1"/>
    </source>
</evidence>
<dbReference type="PROSITE" id="PS51257">
    <property type="entry name" value="PROKAR_LIPOPROTEIN"/>
    <property type="match status" value="1"/>
</dbReference>
<comment type="caution">
    <text evidence="1">The sequence shown here is derived from an EMBL/GenBank/DDBJ whole genome shotgun (WGS) entry which is preliminary data.</text>
</comment>
<proteinExistence type="predicted"/>
<dbReference type="OrthoDB" id="1260136at2"/>
<sequence>MKIHHSLFAFIFLIQSCNTNYSGYIYDIDTKDPIKGVKVYSLQDDKLTQTDEKGFFTLKEEILIGNEIILKKENYRIDTLPVYSTHNGEFISRNFTGDTIYLISHKSKYIKYFQ</sequence>
<organism evidence="1 2">
    <name type="scientific">Tenacibaculum gallaicum</name>
    <dbReference type="NCBI Taxonomy" id="561505"/>
    <lineage>
        <taxon>Bacteria</taxon>
        <taxon>Pseudomonadati</taxon>
        <taxon>Bacteroidota</taxon>
        <taxon>Flavobacteriia</taxon>
        <taxon>Flavobacteriales</taxon>
        <taxon>Flavobacteriaceae</taxon>
        <taxon>Tenacibaculum</taxon>
    </lineage>
</organism>
<dbReference type="RefSeq" id="WP_115901056.1">
    <property type="nucleotide sequence ID" value="NZ_QUNS01000004.1"/>
</dbReference>
<dbReference type="Proteomes" id="UP000256884">
    <property type="component" value="Unassembled WGS sequence"/>
</dbReference>
<dbReference type="AlphaFoldDB" id="A0A3E0HVB5"/>
<protein>
    <recommendedName>
        <fullName evidence="3">Carboxypeptidase-like protein</fullName>
    </recommendedName>
</protein>
<reference evidence="1 2" key="1">
    <citation type="submission" date="2018-08" db="EMBL/GenBank/DDBJ databases">
        <title>Genomic Encyclopedia of Type Strains, Phase IV (KMG-IV): sequencing the most valuable type-strain genomes for metagenomic binning, comparative biology and taxonomic classification.</title>
        <authorList>
            <person name="Goeker M."/>
        </authorList>
    </citation>
    <scope>NUCLEOTIDE SEQUENCE [LARGE SCALE GENOMIC DNA]</scope>
    <source>
        <strain evidence="1 2">DSM 18841</strain>
    </source>
</reference>
<evidence type="ECO:0000313" key="2">
    <source>
        <dbReference type="Proteomes" id="UP000256884"/>
    </source>
</evidence>
<accession>A0A3E0HVB5</accession>
<dbReference type="InterPro" id="IPR008969">
    <property type="entry name" value="CarboxyPept-like_regulatory"/>
</dbReference>
<keyword evidence="2" id="KW-1185">Reference proteome</keyword>
<evidence type="ECO:0008006" key="3">
    <source>
        <dbReference type="Google" id="ProtNLM"/>
    </source>
</evidence>
<dbReference type="EMBL" id="QUNS01000004">
    <property type="protein sequence ID" value="REH50452.1"/>
    <property type="molecule type" value="Genomic_DNA"/>
</dbReference>